<dbReference type="ESTHER" id="sanks-d1bah5">
    <property type="family name" value="6_AlphaBeta_hydrolase"/>
</dbReference>
<evidence type="ECO:0000313" key="2">
    <source>
        <dbReference type="EMBL" id="ACZ20526.1"/>
    </source>
</evidence>
<dbReference type="eggNOG" id="COG1075">
    <property type="taxonomic scope" value="Bacteria"/>
</dbReference>
<dbReference type="STRING" id="446469.Sked_05660"/>
<dbReference type="Proteomes" id="UP000000322">
    <property type="component" value="Chromosome"/>
</dbReference>
<evidence type="ECO:0000313" key="3">
    <source>
        <dbReference type="Proteomes" id="UP000000322"/>
    </source>
</evidence>
<evidence type="ECO:0000256" key="1">
    <source>
        <dbReference type="SAM" id="MobiDB-lite"/>
    </source>
</evidence>
<dbReference type="AlphaFoldDB" id="D1BAH5"/>
<keyword evidence="3" id="KW-1185">Reference proteome</keyword>
<name>D1BAH5_SANKS</name>
<proteinExistence type="predicted"/>
<dbReference type="Gene3D" id="3.40.50.1820">
    <property type="entry name" value="alpha/beta hydrolase"/>
    <property type="match status" value="1"/>
</dbReference>
<feature type="region of interest" description="Disordered" evidence="1">
    <location>
        <begin position="240"/>
        <end position="261"/>
    </location>
</feature>
<protein>
    <recommendedName>
        <fullName evidence="4">Alpha/beta hydrolase</fullName>
    </recommendedName>
</protein>
<dbReference type="KEGG" id="ske:Sked_05660"/>
<evidence type="ECO:0008006" key="4">
    <source>
        <dbReference type="Google" id="ProtNLM"/>
    </source>
</evidence>
<organism evidence="2 3">
    <name type="scientific">Sanguibacter keddieii (strain ATCC 51767 / DSM 10542 / NCFB 3025 / ST-74)</name>
    <dbReference type="NCBI Taxonomy" id="446469"/>
    <lineage>
        <taxon>Bacteria</taxon>
        <taxon>Bacillati</taxon>
        <taxon>Actinomycetota</taxon>
        <taxon>Actinomycetes</taxon>
        <taxon>Micrococcales</taxon>
        <taxon>Sanguibacteraceae</taxon>
        <taxon>Sanguibacter</taxon>
    </lineage>
</organism>
<sequence length="261" mass="28125">MSQPGTWDRLRASVRAARRVPRGWWAWTSDYVYVVWRQLRGLLTRPDPAALASGTRTPVVLLPGIYETWFFLEPLARVLHDAGHPVLTVPGLRWNLSDLETSARLVTERLAEAGAGPVVLLAHSKGGLVGKALMSHPGAGDDVVGMVAVNTPFAGSVYATYFPSRPVRALSPRFPAMRALAREVGAHRRIVSVYGIFDPHVPGGSGLAGATNVQLPVMGHFRTVAHPAVQRAVLEHVGRLDRSRAPGPSPETAPHDDDAAT</sequence>
<dbReference type="InterPro" id="IPR029058">
    <property type="entry name" value="AB_hydrolase_fold"/>
</dbReference>
<dbReference type="EMBL" id="CP001819">
    <property type="protein sequence ID" value="ACZ20526.1"/>
    <property type="molecule type" value="Genomic_DNA"/>
</dbReference>
<dbReference type="HOGENOM" id="CLU_100546_0_0_11"/>
<accession>D1BAH5</accession>
<dbReference type="SUPFAM" id="SSF53474">
    <property type="entry name" value="alpha/beta-Hydrolases"/>
    <property type="match status" value="1"/>
</dbReference>
<reference evidence="2 3" key="1">
    <citation type="journal article" date="2009" name="Stand. Genomic Sci.">
        <title>Complete genome sequence of Sanguibacter keddieii type strain (ST-74).</title>
        <authorList>
            <person name="Ivanova N."/>
            <person name="Sikorski J."/>
            <person name="Sims D."/>
            <person name="Brettin T."/>
            <person name="Detter J.C."/>
            <person name="Han C."/>
            <person name="Lapidus A."/>
            <person name="Copeland A."/>
            <person name="Glavina Del Rio T."/>
            <person name="Nolan M."/>
            <person name="Chen F."/>
            <person name="Lucas S."/>
            <person name="Tice H."/>
            <person name="Cheng J.F."/>
            <person name="Bruce D."/>
            <person name="Goodwin L."/>
            <person name="Pitluck S."/>
            <person name="Pati A."/>
            <person name="Mavromatis K."/>
            <person name="Chen A."/>
            <person name="Palaniappan K."/>
            <person name="D'haeseleer P."/>
            <person name="Chain P."/>
            <person name="Bristow J."/>
            <person name="Eisen J.A."/>
            <person name="Markowitz V."/>
            <person name="Hugenholtz P."/>
            <person name="Goker M."/>
            <person name="Pukall R."/>
            <person name="Klenk H.P."/>
            <person name="Kyrpides N.C."/>
        </authorList>
    </citation>
    <scope>NUCLEOTIDE SEQUENCE [LARGE SCALE GENOMIC DNA]</scope>
    <source>
        <strain evidence="3">ATCC 51767 / DSM 10542 / NCFB 3025 / ST-74</strain>
    </source>
</reference>
<gene>
    <name evidence="2" type="ordered locus">Sked_05660</name>
</gene>